<dbReference type="PROSITE" id="PS50937">
    <property type="entry name" value="HTH_MERR_2"/>
    <property type="match status" value="1"/>
</dbReference>
<keyword evidence="4" id="KW-0804">Transcription</keyword>
<name>A0ABT8T2B5_9HYPH</name>
<keyword evidence="1" id="KW-0678">Repressor</keyword>
<dbReference type="SMART" id="SM00422">
    <property type="entry name" value="HTH_MERR"/>
    <property type="match status" value="1"/>
</dbReference>
<comment type="caution">
    <text evidence="6">The sequence shown here is derived from an EMBL/GenBank/DDBJ whole genome shotgun (WGS) entry which is preliminary data.</text>
</comment>
<keyword evidence="2" id="KW-0805">Transcription regulation</keyword>
<dbReference type="Proteomes" id="UP001169006">
    <property type="component" value="Unassembled WGS sequence"/>
</dbReference>
<keyword evidence="3" id="KW-0238">DNA-binding</keyword>
<dbReference type="Gene3D" id="1.10.10.10">
    <property type="entry name" value="Winged helix-like DNA-binding domain superfamily/Winged helix DNA-binding domain"/>
    <property type="match status" value="1"/>
</dbReference>
<evidence type="ECO:0000313" key="7">
    <source>
        <dbReference type="Proteomes" id="UP001169006"/>
    </source>
</evidence>
<evidence type="ECO:0000256" key="3">
    <source>
        <dbReference type="ARBA" id="ARBA00023125"/>
    </source>
</evidence>
<dbReference type="Gene3D" id="1.10.1660.10">
    <property type="match status" value="1"/>
</dbReference>
<dbReference type="InterPro" id="IPR016032">
    <property type="entry name" value="Sig_transdc_resp-reg_C-effctor"/>
</dbReference>
<evidence type="ECO:0000256" key="2">
    <source>
        <dbReference type="ARBA" id="ARBA00023015"/>
    </source>
</evidence>
<dbReference type="InterPro" id="IPR009061">
    <property type="entry name" value="DNA-bd_dom_put_sf"/>
</dbReference>
<accession>A0ABT8T2B5</accession>
<dbReference type="SMART" id="SM00421">
    <property type="entry name" value="HTH_LUXR"/>
    <property type="match status" value="1"/>
</dbReference>
<protein>
    <submittedName>
        <fullName evidence="6">MerR family transcriptional regulator</fullName>
    </submittedName>
</protein>
<sequence>MQQNLFDAQPSSGEGRQQILGFMPQIAAVAKLPAAPLAIADMAEAFGVTHRTLHFYEEKGLLAPERLGSMRVYNAQSIQRMAVINACREVGVPLSSIQELMTALETAGSQEEADLHFRTLLDTRRRELTSDVSTLHRQIQQIRTLIIDIGNQPQETQRVEARRPDISDMERKCLALMVEGYKGRELATALEITEAELEDLEDGLMVKLEAANRSQAAAKAVILGILPH</sequence>
<dbReference type="CDD" id="cd00592">
    <property type="entry name" value="HTH_MerR-like"/>
    <property type="match status" value="1"/>
</dbReference>
<dbReference type="PANTHER" id="PTHR30204:SF69">
    <property type="entry name" value="MERR-FAMILY TRANSCRIPTIONAL REGULATOR"/>
    <property type="match status" value="1"/>
</dbReference>
<dbReference type="SUPFAM" id="SSF46894">
    <property type="entry name" value="C-terminal effector domain of the bipartite response regulators"/>
    <property type="match status" value="1"/>
</dbReference>
<evidence type="ECO:0000256" key="4">
    <source>
        <dbReference type="ARBA" id="ARBA00023163"/>
    </source>
</evidence>
<dbReference type="SUPFAM" id="SSF46955">
    <property type="entry name" value="Putative DNA-binding domain"/>
    <property type="match status" value="1"/>
</dbReference>
<proteinExistence type="predicted"/>
<dbReference type="Pfam" id="PF13411">
    <property type="entry name" value="MerR_1"/>
    <property type="match status" value="1"/>
</dbReference>
<keyword evidence="7" id="KW-1185">Reference proteome</keyword>
<dbReference type="InterPro" id="IPR036388">
    <property type="entry name" value="WH-like_DNA-bd_sf"/>
</dbReference>
<dbReference type="PANTHER" id="PTHR30204">
    <property type="entry name" value="REDOX-CYCLING DRUG-SENSING TRANSCRIPTIONAL ACTIVATOR SOXR"/>
    <property type="match status" value="1"/>
</dbReference>
<dbReference type="EMBL" id="JAUKWQ010000008">
    <property type="protein sequence ID" value="MDO1584433.1"/>
    <property type="molecule type" value="Genomic_DNA"/>
</dbReference>
<reference evidence="6" key="1">
    <citation type="journal article" date="2015" name="Int. J. Syst. Evol. Microbiol.">
        <title>Rhizobium oryzicola sp. nov., potential plant-growth-promoting endophytic bacteria isolated from rice roots.</title>
        <authorList>
            <person name="Zhang X.X."/>
            <person name="Gao J.S."/>
            <person name="Cao Y.H."/>
            <person name="Sheirdil R.A."/>
            <person name="Wang X.C."/>
            <person name="Zhang L."/>
        </authorList>
    </citation>
    <scope>NUCLEOTIDE SEQUENCE</scope>
    <source>
        <strain evidence="6">05753</strain>
    </source>
</reference>
<dbReference type="InterPro" id="IPR047057">
    <property type="entry name" value="MerR_fam"/>
</dbReference>
<evidence type="ECO:0000256" key="1">
    <source>
        <dbReference type="ARBA" id="ARBA00022491"/>
    </source>
</evidence>
<evidence type="ECO:0000259" key="5">
    <source>
        <dbReference type="PROSITE" id="PS50937"/>
    </source>
</evidence>
<feature type="domain" description="HTH merR-type" evidence="5">
    <location>
        <begin position="39"/>
        <end position="103"/>
    </location>
</feature>
<dbReference type="RefSeq" id="WP_302078670.1">
    <property type="nucleotide sequence ID" value="NZ_JAUKWQ010000008.1"/>
</dbReference>
<gene>
    <name evidence="6" type="ORF">Q2T52_20290</name>
</gene>
<dbReference type="InterPro" id="IPR000551">
    <property type="entry name" value="MerR-type_HTH_dom"/>
</dbReference>
<evidence type="ECO:0000313" key="6">
    <source>
        <dbReference type="EMBL" id="MDO1584433.1"/>
    </source>
</evidence>
<dbReference type="InterPro" id="IPR000792">
    <property type="entry name" value="Tscrpt_reg_LuxR_C"/>
</dbReference>
<organism evidence="6 7">
    <name type="scientific">Rhizobium oryzicola</name>
    <dbReference type="NCBI Taxonomy" id="1232668"/>
    <lineage>
        <taxon>Bacteria</taxon>
        <taxon>Pseudomonadati</taxon>
        <taxon>Pseudomonadota</taxon>
        <taxon>Alphaproteobacteria</taxon>
        <taxon>Hyphomicrobiales</taxon>
        <taxon>Rhizobiaceae</taxon>
        <taxon>Rhizobium/Agrobacterium group</taxon>
        <taxon>Rhizobium</taxon>
    </lineage>
</organism>
<reference evidence="6" key="2">
    <citation type="submission" date="2023-07" db="EMBL/GenBank/DDBJ databases">
        <authorList>
            <person name="Sun H."/>
        </authorList>
    </citation>
    <scope>NUCLEOTIDE SEQUENCE</scope>
    <source>
        <strain evidence="6">05753</strain>
    </source>
</reference>